<dbReference type="GO" id="GO:0097367">
    <property type="term" value="F:carbohydrate derivative binding"/>
    <property type="evidence" value="ECO:0007669"/>
    <property type="project" value="InterPro"/>
</dbReference>
<name>A0A4Y8PCF7_9BACT</name>
<dbReference type="GO" id="GO:0051156">
    <property type="term" value="P:glucose 6-phosphate metabolic process"/>
    <property type="evidence" value="ECO:0007669"/>
    <property type="project" value="TreeGrafter"/>
</dbReference>
<dbReference type="UniPathway" id="UPA00138"/>
<dbReference type="HAMAP" id="MF_00473">
    <property type="entry name" value="G6P_isomerase"/>
    <property type="match status" value="1"/>
</dbReference>
<dbReference type="PRINTS" id="PR00662">
    <property type="entry name" value="G6PISOMERASE"/>
</dbReference>
<dbReference type="CDD" id="cd05015">
    <property type="entry name" value="SIS_PGI_1"/>
    <property type="match status" value="1"/>
</dbReference>
<evidence type="ECO:0000256" key="8">
    <source>
        <dbReference type="RuleBase" id="RU000612"/>
    </source>
</evidence>
<dbReference type="NCBIfam" id="NF001211">
    <property type="entry name" value="PRK00179.1"/>
    <property type="match status" value="1"/>
</dbReference>
<dbReference type="InterPro" id="IPR035476">
    <property type="entry name" value="SIS_PGI_1"/>
</dbReference>
<dbReference type="GO" id="GO:0004347">
    <property type="term" value="F:glucose-6-phosphate isomerase activity"/>
    <property type="evidence" value="ECO:0007669"/>
    <property type="project" value="UniProtKB-UniRule"/>
</dbReference>
<dbReference type="CDD" id="cd05016">
    <property type="entry name" value="SIS_PGI_2"/>
    <property type="match status" value="1"/>
</dbReference>
<comment type="caution">
    <text evidence="9">The sequence shown here is derived from an EMBL/GenBank/DDBJ whole genome shotgun (WGS) entry which is preliminary data.</text>
</comment>
<dbReference type="InterPro" id="IPR001672">
    <property type="entry name" value="G6P_Isomerase"/>
</dbReference>
<reference evidence="9 10" key="1">
    <citation type="submission" date="2016-05" db="EMBL/GenBank/DDBJ databases">
        <title>Diversity and Homogeneity among Thermoacidophilic Verrucomicrobia Methanotrophs Linked with Geographical Origin.</title>
        <authorList>
            <person name="Erikstad H.-A."/>
            <person name="Smestad N.B."/>
            <person name="Ceballos R.M."/>
            <person name="Birkeland N.-K."/>
        </authorList>
    </citation>
    <scope>NUCLEOTIDE SEQUENCE [LARGE SCALE GENOMIC DNA]</scope>
    <source>
        <strain evidence="9 10">Phi</strain>
    </source>
</reference>
<comment type="subcellular location">
    <subcellularLocation>
        <location evidence="7">Cytoplasm</location>
    </subcellularLocation>
</comment>
<dbReference type="UniPathway" id="UPA00109">
    <property type="reaction ID" value="UER00181"/>
</dbReference>
<dbReference type="GO" id="GO:0006094">
    <property type="term" value="P:gluconeogenesis"/>
    <property type="evidence" value="ECO:0007669"/>
    <property type="project" value="UniProtKB-UniRule"/>
</dbReference>
<dbReference type="EMBL" id="LXQC01000139">
    <property type="protein sequence ID" value="TFE68614.1"/>
    <property type="molecule type" value="Genomic_DNA"/>
</dbReference>
<dbReference type="PANTHER" id="PTHR11469:SF1">
    <property type="entry name" value="GLUCOSE-6-PHOSPHATE ISOMERASE"/>
    <property type="match status" value="1"/>
</dbReference>
<dbReference type="EC" id="5.3.1.9" evidence="7"/>
<evidence type="ECO:0000256" key="6">
    <source>
        <dbReference type="ARBA" id="ARBA00029321"/>
    </source>
</evidence>
<evidence type="ECO:0000256" key="3">
    <source>
        <dbReference type="ARBA" id="ARBA00022432"/>
    </source>
</evidence>
<organism evidence="9 10">
    <name type="scientific">Methylacidiphilum caldifontis</name>
    <dbReference type="NCBI Taxonomy" id="2795386"/>
    <lineage>
        <taxon>Bacteria</taxon>
        <taxon>Pseudomonadati</taxon>
        <taxon>Verrucomicrobiota</taxon>
        <taxon>Methylacidiphilae</taxon>
        <taxon>Methylacidiphilales</taxon>
        <taxon>Methylacidiphilaceae</taxon>
        <taxon>Methylacidiphilum (ex Ratnadevi et al. 2023)</taxon>
    </lineage>
</organism>
<dbReference type="InterPro" id="IPR023096">
    <property type="entry name" value="G6P_Isomerase_C"/>
</dbReference>
<evidence type="ECO:0000256" key="1">
    <source>
        <dbReference type="ARBA" id="ARBA00004926"/>
    </source>
</evidence>
<dbReference type="GO" id="GO:0048029">
    <property type="term" value="F:monosaccharide binding"/>
    <property type="evidence" value="ECO:0007669"/>
    <property type="project" value="TreeGrafter"/>
</dbReference>
<protein>
    <recommendedName>
        <fullName evidence="7">Glucose-6-phosphate isomerase</fullName>
        <shortName evidence="7">GPI</shortName>
        <ecNumber evidence="7">5.3.1.9</ecNumber>
    </recommendedName>
    <alternativeName>
        <fullName evidence="7">Phosphoglucose isomerase</fullName>
        <shortName evidence="7">PGI</shortName>
    </alternativeName>
    <alternativeName>
        <fullName evidence="7">Phosphohexose isomerase</fullName>
        <shortName evidence="7">PHI</shortName>
    </alternativeName>
</protein>
<evidence type="ECO:0000313" key="10">
    <source>
        <dbReference type="Proteomes" id="UP000297713"/>
    </source>
</evidence>
<keyword evidence="5 7" id="KW-0413">Isomerase</keyword>
<dbReference type="GO" id="GO:0005829">
    <property type="term" value="C:cytosol"/>
    <property type="evidence" value="ECO:0007669"/>
    <property type="project" value="TreeGrafter"/>
</dbReference>
<keyword evidence="3 7" id="KW-0312">Gluconeogenesis</keyword>
<dbReference type="FunFam" id="1.10.1390.10:FF:000001">
    <property type="entry name" value="Glucose-6-phosphate isomerase"/>
    <property type="match status" value="1"/>
</dbReference>
<dbReference type="PROSITE" id="PS00765">
    <property type="entry name" value="P_GLUCOSE_ISOMERASE_1"/>
    <property type="match status" value="1"/>
</dbReference>
<dbReference type="PANTHER" id="PTHR11469">
    <property type="entry name" value="GLUCOSE-6-PHOSPHATE ISOMERASE"/>
    <property type="match status" value="1"/>
</dbReference>
<dbReference type="Gene3D" id="1.10.1390.10">
    <property type="match status" value="1"/>
</dbReference>
<sequence>MNSPFNSPLWNALEEHYKSISQLHLRDLFHSDPQRFTKFSICWNEFLFDYSKNRLTEKTLSLLFQLANEINLSENIEKMFSGQKINLTENRSVLHIALRNRSGQPIYVDGHNVMDEVKKVLEKMKNFSLDIRSQQWRGYSGKPIKYIVNIGIGGSDLGPRMVCRALTPYGHKEIKVHFVSNIDGTDLAEVLKAVELDQTLFIVSSKTFTTKETLTNAQTARKKLIEYFGGETKAVEKHFVAVSTNEKAVKDFGINPINMFEFWDWVGGRFSLWSAIGLSIVLYIGMENFEELLYGAYLADEHFRNTPFEKNIPVIMALLGFWYGNFFGAETYGIFPYDQYLELLPNYLQQLYMESNGKRINKEGKLIHYQTGPILWGNPGTNGQHSFFQLLHQGTHLVPSDFIAPIETHNPLDNHHLILLSNFFAQTEALMKGKTEEEVKEEMEKANLSADEIKRLLPHRSFPGNRPSNSILITKITPKTLGSLIAFYEHSIFVQGLLWNINSFDQWGVELGKQLATKIEKELASGSLVSEHDCSTKGLIEHYLRESRVKF</sequence>
<dbReference type="GO" id="GO:0006096">
    <property type="term" value="P:glycolytic process"/>
    <property type="evidence" value="ECO:0007669"/>
    <property type="project" value="UniProtKB-UniRule"/>
</dbReference>
<dbReference type="Pfam" id="PF00342">
    <property type="entry name" value="PGI"/>
    <property type="match status" value="1"/>
</dbReference>
<evidence type="ECO:0000256" key="7">
    <source>
        <dbReference type="HAMAP-Rule" id="MF_00473"/>
    </source>
</evidence>
<dbReference type="PROSITE" id="PS51463">
    <property type="entry name" value="P_GLUCOSE_ISOMERASE_3"/>
    <property type="match status" value="1"/>
</dbReference>
<comment type="pathway">
    <text evidence="7">Carbohydrate biosynthesis; gluconeogenesis.</text>
</comment>
<comment type="catalytic activity">
    <reaction evidence="6 7 8">
        <text>alpha-D-glucose 6-phosphate = beta-D-fructose 6-phosphate</text>
        <dbReference type="Rhea" id="RHEA:11816"/>
        <dbReference type="ChEBI" id="CHEBI:57634"/>
        <dbReference type="ChEBI" id="CHEBI:58225"/>
        <dbReference type="EC" id="5.3.1.9"/>
    </reaction>
</comment>
<dbReference type="Proteomes" id="UP000297713">
    <property type="component" value="Unassembled WGS sequence"/>
</dbReference>
<gene>
    <name evidence="7" type="primary">pgi</name>
    <name evidence="9" type="ORF">A7Q10_08185</name>
</gene>
<comment type="similarity">
    <text evidence="2 7 8">Belongs to the GPI family.</text>
</comment>
<dbReference type="FunFam" id="3.40.50.10490:FF:000004">
    <property type="entry name" value="Glucose-6-phosphate isomerase"/>
    <property type="match status" value="1"/>
</dbReference>
<keyword evidence="10" id="KW-1185">Reference proteome</keyword>
<feature type="active site" evidence="7">
    <location>
        <position position="385"/>
    </location>
</feature>
<dbReference type="PROSITE" id="PS00174">
    <property type="entry name" value="P_GLUCOSE_ISOMERASE_2"/>
    <property type="match status" value="1"/>
</dbReference>
<keyword evidence="7" id="KW-0963">Cytoplasm</keyword>
<dbReference type="OrthoDB" id="140919at2"/>
<evidence type="ECO:0000256" key="4">
    <source>
        <dbReference type="ARBA" id="ARBA00023152"/>
    </source>
</evidence>
<dbReference type="InterPro" id="IPR018189">
    <property type="entry name" value="Phosphoglucose_isomerase_CS"/>
</dbReference>
<dbReference type="AlphaFoldDB" id="A0A4Y8PCF7"/>
<evidence type="ECO:0000313" key="9">
    <source>
        <dbReference type="EMBL" id="TFE68614.1"/>
    </source>
</evidence>
<dbReference type="InterPro" id="IPR046348">
    <property type="entry name" value="SIS_dom_sf"/>
</dbReference>
<feature type="active site" evidence="7">
    <location>
        <position position="513"/>
    </location>
</feature>
<evidence type="ECO:0000256" key="2">
    <source>
        <dbReference type="ARBA" id="ARBA00006604"/>
    </source>
</evidence>
<dbReference type="SUPFAM" id="SSF53697">
    <property type="entry name" value="SIS domain"/>
    <property type="match status" value="1"/>
</dbReference>
<keyword evidence="4 7" id="KW-0324">Glycolysis</keyword>
<feature type="active site" description="Proton donor" evidence="7">
    <location>
        <position position="354"/>
    </location>
</feature>
<comment type="function">
    <text evidence="7">Catalyzes the reversible isomerization of glucose-6-phosphate to fructose-6-phosphate.</text>
</comment>
<dbReference type="RefSeq" id="WP_134440114.1">
    <property type="nucleotide sequence ID" value="NZ_LXQC01000139.1"/>
</dbReference>
<dbReference type="Gene3D" id="3.40.50.10490">
    <property type="entry name" value="Glucose-6-phosphate isomerase like protein, domain 1"/>
    <property type="match status" value="2"/>
</dbReference>
<proteinExistence type="inferred from homology"/>
<comment type="pathway">
    <text evidence="1 7 8">Carbohydrate degradation; glycolysis; D-glyceraldehyde 3-phosphate and glycerone phosphate from D-glucose: step 2/4.</text>
</comment>
<accession>A0A4Y8PCF7</accession>
<evidence type="ECO:0000256" key="5">
    <source>
        <dbReference type="ARBA" id="ARBA00023235"/>
    </source>
</evidence>
<dbReference type="InterPro" id="IPR035482">
    <property type="entry name" value="SIS_PGI_2"/>
</dbReference>